<dbReference type="SMART" id="SM00248">
    <property type="entry name" value="ANK"/>
    <property type="match status" value="2"/>
</dbReference>
<dbReference type="GO" id="GO:0051480">
    <property type="term" value="P:regulation of cytosolic calcium ion concentration"/>
    <property type="evidence" value="ECO:0007669"/>
    <property type="project" value="TreeGrafter"/>
</dbReference>
<evidence type="ECO:0000256" key="2">
    <source>
        <dbReference type="ARBA" id="ARBA00022448"/>
    </source>
</evidence>
<evidence type="ECO:0000256" key="8">
    <source>
        <dbReference type="ARBA" id="ARBA00023136"/>
    </source>
</evidence>
<feature type="repeat" description="ANK" evidence="10">
    <location>
        <begin position="194"/>
        <end position="220"/>
    </location>
</feature>
<evidence type="ECO:0000256" key="4">
    <source>
        <dbReference type="ARBA" id="ARBA00022737"/>
    </source>
</evidence>
<evidence type="ECO:0000256" key="12">
    <source>
        <dbReference type="SAM" id="MobiDB-lite"/>
    </source>
</evidence>
<evidence type="ECO:0000256" key="5">
    <source>
        <dbReference type="ARBA" id="ARBA00022989"/>
    </source>
</evidence>
<feature type="region of interest" description="Disordered" evidence="12">
    <location>
        <begin position="997"/>
        <end position="1023"/>
    </location>
</feature>
<dbReference type="InterPro" id="IPR002153">
    <property type="entry name" value="TRPC_channel"/>
</dbReference>
<evidence type="ECO:0000256" key="7">
    <source>
        <dbReference type="ARBA" id="ARBA00023065"/>
    </source>
</evidence>
<name>A0A913HGA3_STRER</name>
<keyword evidence="2" id="KW-0813">Transport</keyword>
<evidence type="ECO:0000256" key="3">
    <source>
        <dbReference type="ARBA" id="ARBA00022692"/>
    </source>
</evidence>
<dbReference type="PANTHER" id="PTHR10117:SF54">
    <property type="entry name" value="TRANSIENT RECEPTOR POTENTIAL-GAMMA PROTEIN"/>
    <property type="match status" value="1"/>
</dbReference>
<feature type="transmembrane region" description="Helical" evidence="13">
    <location>
        <begin position="683"/>
        <end position="704"/>
    </location>
</feature>
<dbReference type="InterPro" id="IPR013555">
    <property type="entry name" value="TRP_dom"/>
</dbReference>
<evidence type="ECO:0000256" key="10">
    <source>
        <dbReference type="PROSITE-ProRule" id="PRU00023"/>
    </source>
</evidence>
<feature type="transmembrane region" description="Helical" evidence="13">
    <location>
        <begin position="495"/>
        <end position="516"/>
    </location>
</feature>
<dbReference type="GO" id="GO:0034703">
    <property type="term" value="C:cation channel complex"/>
    <property type="evidence" value="ECO:0007669"/>
    <property type="project" value="TreeGrafter"/>
</dbReference>
<keyword evidence="15" id="KW-1185">Reference proteome</keyword>
<dbReference type="PANTHER" id="PTHR10117">
    <property type="entry name" value="TRANSIENT RECEPTOR POTENTIAL CHANNEL"/>
    <property type="match status" value="1"/>
</dbReference>
<dbReference type="InterPro" id="IPR005821">
    <property type="entry name" value="Ion_trans_dom"/>
</dbReference>
<dbReference type="GO" id="GO:0015279">
    <property type="term" value="F:store-operated calcium channel activity"/>
    <property type="evidence" value="ECO:0007669"/>
    <property type="project" value="TreeGrafter"/>
</dbReference>
<dbReference type="NCBIfam" id="TIGR00870">
    <property type="entry name" value="trp"/>
    <property type="match status" value="1"/>
</dbReference>
<feature type="transmembrane region" description="Helical" evidence="13">
    <location>
        <begin position="789"/>
        <end position="809"/>
    </location>
</feature>
<organism evidence="16">
    <name type="scientific">Strongyloides stercoralis</name>
    <name type="common">Threadworm</name>
    <dbReference type="NCBI Taxonomy" id="6248"/>
    <lineage>
        <taxon>Eukaryota</taxon>
        <taxon>Metazoa</taxon>
        <taxon>Ecdysozoa</taxon>
        <taxon>Nematoda</taxon>
        <taxon>Chromadorea</taxon>
        <taxon>Rhabditida</taxon>
        <taxon>Tylenchina</taxon>
        <taxon>Panagrolaimomorpha</taxon>
        <taxon>Strongyloidoidea</taxon>
        <taxon>Strongyloididae</taxon>
        <taxon>Strongyloides</taxon>
    </lineage>
</organism>
<dbReference type="Pfam" id="PF00023">
    <property type="entry name" value="Ank"/>
    <property type="match status" value="1"/>
</dbReference>
<keyword evidence="5 13" id="KW-1133">Transmembrane helix</keyword>
<accession>A0A913HGA3</accession>
<dbReference type="Pfam" id="PF00520">
    <property type="entry name" value="Ion_trans"/>
    <property type="match status" value="1"/>
</dbReference>
<dbReference type="Pfam" id="PF08344">
    <property type="entry name" value="TRP_2"/>
    <property type="match status" value="1"/>
</dbReference>
<keyword evidence="9" id="KW-0407">Ion channel</keyword>
<dbReference type="WBParaSite" id="TCONS_00011881.p1">
    <property type="protein sequence ID" value="TCONS_00011881.p1"/>
    <property type="gene ID" value="XLOC_006870"/>
</dbReference>
<feature type="domain" description="Transient receptor ion channel" evidence="14">
    <location>
        <begin position="302"/>
        <end position="364"/>
    </location>
</feature>
<evidence type="ECO:0000256" key="11">
    <source>
        <dbReference type="SAM" id="Coils"/>
    </source>
</evidence>
<evidence type="ECO:0000256" key="13">
    <source>
        <dbReference type="SAM" id="Phobius"/>
    </source>
</evidence>
<evidence type="ECO:0000313" key="17">
    <source>
        <dbReference type="WBParaSite" id="TCONS_00011881.p1"/>
    </source>
</evidence>
<dbReference type="WBParaSite" id="SSTP_0000203400.1">
    <property type="protein sequence ID" value="SSTP_0000203400.1"/>
    <property type="gene ID" value="SSTP_0000203400"/>
</dbReference>
<reference evidence="16" key="1">
    <citation type="submission" date="2022-10" db="UniProtKB">
        <authorList>
            <consortium name="WormBaseParasite"/>
        </authorList>
    </citation>
    <scope>IDENTIFICATION</scope>
</reference>
<keyword evidence="6 10" id="KW-0040">ANK repeat</keyword>
<feature type="transmembrane region" description="Helical" evidence="13">
    <location>
        <begin position="459"/>
        <end position="483"/>
    </location>
</feature>
<protein>
    <submittedName>
        <fullName evidence="16">ANK_REP_REGION domain-containing protein</fullName>
    </submittedName>
    <submittedName>
        <fullName evidence="17">Transient receptor ion channel domain-containing protein</fullName>
    </submittedName>
</protein>
<dbReference type="Proteomes" id="UP000035681">
    <property type="component" value="Unplaced"/>
</dbReference>
<comment type="subcellular location">
    <subcellularLocation>
        <location evidence="1">Membrane</location>
        <topology evidence="1">Multi-pass membrane protein</topology>
    </subcellularLocation>
</comment>
<feature type="region of interest" description="Disordered" evidence="12">
    <location>
        <begin position="129"/>
        <end position="148"/>
    </location>
</feature>
<evidence type="ECO:0000313" key="16">
    <source>
        <dbReference type="WBParaSite" id="SSTP_0000203400.1"/>
    </source>
</evidence>
<keyword evidence="7" id="KW-0406">Ion transport</keyword>
<keyword evidence="8 13" id="KW-0472">Membrane</keyword>
<evidence type="ECO:0000313" key="15">
    <source>
        <dbReference type="Proteomes" id="UP000035681"/>
    </source>
</evidence>
<dbReference type="FunFam" id="1.25.40.20:FF:000409">
    <property type="entry name" value="TRP (Transient receptor potential) channel family"/>
    <property type="match status" value="1"/>
</dbReference>
<dbReference type="PROSITE" id="PS50088">
    <property type="entry name" value="ANK_REPEAT"/>
    <property type="match status" value="1"/>
</dbReference>
<evidence type="ECO:0000259" key="14">
    <source>
        <dbReference type="SMART" id="SM01420"/>
    </source>
</evidence>
<dbReference type="AlphaFoldDB" id="A0A913HGA3"/>
<dbReference type="InterPro" id="IPR002110">
    <property type="entry name" value="Ankyrin_rpt"/>
</dbReference>
<evidence type="ECO:0000256" key="6">
    <source>
        <dbReference type="ARBA" id="ARBA00023043"/>
    </source>
</evidence>
<sequence>MNEKEEKITKFNKKTFVAFNKEQLGYGRDEEQKNGEISSESYDGSLLPYNGGINGESFDVIDNISIPMSFSVPTMSETIGSSMDRKNESLLLSSSSTTTGCESFGTFGENCSNEKKSWNMIPSKPTLPLSSSTNLLAPPTADSPNRDMSTSEKAMQEKQYLLACERGDIGSVRKLLEGAKKHPEYLDINCLDPLGRSALHIAIENENIEMIEILLDANIETGDAILYAIGEENVEAVEIIIEHLEKINKFNPETQGVEINEHSAFTPDMTPIILAAHKDNYEIIKLLLDKKATVPHPHDIRCLCKECTYAKSEDSLRLSRSRFNAYQALASPSLICLSARDPILYAFELSWELRRLSYVENEYRNEYQELSQKCQKFSVNMLDQVRGAKELEIVLNHTTNAWGEVAERYTSSEEVSHTLARLKLAIQLRQKRFVAHPNCQKLLTALWYDKLPFFSNRNIIYKLLIIIAVSIAYPILALSYLIAPKSCIGSFIKKPFIKFICHSASYCYFLFLLILASQRIDYTFFFDLFSNDNNSIESMKDEDIDRKETRGPPPTPVELAILIWVLGFIWVEIKQLWDNGFHEYIYDLWNILDFITNSLYLCTFALRTVAYYQVEAEMRNPKMQHIGRKLHRKDWDAWDPTLISECMFATANIFSSLKLVHIFTVNPHLGPLKISLGRMVIDILKFFIVYCLVLFAFACGLNQLNWYYASMRQQECLKYKELSKMEDGINLSIAEMKNLEESCDPKYSSCASLFNTVETLFWALFGLIDLNHFNLKEEHAITEWTGKTIFGSYSCCSIIVLLNMLIAMMSNSYQYISDQSDCEWKFARSKLWMEYFDDTATLPPPFNIIPSPKSFYYISRWLCENIFSFSKKLQLVKQKSMRNILILKSVNQKENYYRRTLRVIAERESVFGFVSKNLIKRYIAQMQRRKQMNEGVSEDDVNEIKQDISAFRFELLGIFKNAGFVTGHSDITQKINSRAKRRAAMAERRMKGSSATFNLPIPEEWNSDKGTGADNKVSQKRSRSESIANLANSLKLANWSRLNKLRKHVSFRKSSNNNNNYSIDSSCALMSSKKQSLSSLGFDRKESIIEESEQDLKNEIELDKNSCYDSNKYTTQKSNSTDAIMKRLKFKKTNKQSCTVDGTTEELML</sequence>
<feature type="coiled-coil region" evidence="11">
    <location>
        <begin position="353"/>
        <end position="380"/>
    </location>
</feature>
<dbReference type="GO" id="GO:0005886">
    <property type="term" value="C:plasma membrane"/>
    <property type="evidence" value="ECO:0007669"/>
    <property type="project" value="TreeGrafter"/>
</dbReference>
<feature type="compositionally biased region" description="Low complexity" evidence="12">
    <location>
        <begin position="129"/>
        <end position="140"/>
    </location>
</feature>
<dbReference type="Gene3D" id="1.25.40.20">
    <property type="entry name" value="Ankyrin repeat-containing domain"/>
    <property type="match status" value="2"/>
</dbReference>
<keyword evidence="11" id="KW-0175">Coiled coil</keyword>
<dbReference type="PROSITE" id="PS50297">
    <property type="entry name" value="ANK_REP_REGION"/>
    <property type="match status" value="1"/>
</dbReference>
<evidence type="ECO:0000256" key="9">
    <source>
        <dbReference type="ARBA" id="ARBA00023303"/>
    </source>
</evidence>
<dbReference type="Pfam" id="PF12796">
    <property type="entry name" value="Ank_2"/>
    <property type="match status" value="1"/>
</dbReference>
<keyword evidence="3 13" id="KW-0812">Transmembrane</keyword>
<dbReference type="SMART" id="SM01420">
    <property type="entry name" value="TRP_2"/>
    <property type="match status" value="1"/>
</dbReference>
<proteinExistence type="predicted"/>
<evidence type="ECO:0000256" key="1">
    <source>
        <dbReference type="ARBA" id="ARBA00004141"/>
    </source>
</evidence>
<dbReference type="PRINTS" id="PR01097">
    <property type="entry name" value="TRNSRECEPTRP"/>
</dbReference>
<dbReference type="SUPFAM" id="SSF48403">
    <property type="entry name" value="Ankyrin repeat"/>
    <property type="match status" value="1"/>
</dbReference>
<dbReference type="InterPro" id="IPR036770">
    <property type="entry name" value="Ankyrin_rpt-contain_sf"/>
</dbReference>
<dbReference type="GO" id="GO:0070679">
    <property type="term" value="F:inositol 1,4,5 trisphosphate binding"/>
    <property type="evidence" value="ECO:0007669"/>
    <property type="project" value="TreeGrafter"/>
</dbReference>
<keyword evidence="4" id="KW-0677">Repeat</keyword>